<dbReference type="Proteomes" id="UP001295423">
    <property type="component" value="Unassembled WGS sequence"/>
</dbReference>
<protein>
    <recommendedName>
        <fullName evidence="9">Peroxisomal membrane protein MPV17</fullName>
    </recommendedName>
</protein>
<comment type="similarity">
    <text evidence="2 6">Belongs to the peroxisomal membrane protein PXMP2/4 family.</text>
</comment>
<dbReference type="PANTHER" id="PTHR11266">
    <property type="entry name" value="PEROXISOMAL MEMBRANE PROTEIN 2, PXMP2 MPV17"/>
    <property type="match status" value="1"/>
</dbReference>
<dbReference type="GO" id="GO:0005737">
    <property type="term" value="C:cytoplasm"/>
    <property type="evidence" value="ECO:0007669"/>
    <property type="project" value="TreeGrafter"/>
</dbReference>
<accession>A0AAD2FGF0</accession>
<dbReference type="GO" id="GO:0016020">
    <property type="term" value="C:membrane"/>
    <property type="evidence" value="ECO:0007669"/>
    <property type="project" value="UniProtKB-SubCell"/>
</dbReference>
<keyword evidence="8" id="KW-1185">Reference proteome</keyword>
<reference evidence="7" key="1">
    <citation type="submission" date="2023-08" db="EMBL/GenBank/DDBJ databases">
        <authorList>
            <person name="Audoor S."/>
            <person name="Bilcke G."/>
        </authorList>
    </citation>
    <scope>NUCLEOTIDE SEQUENCE</scope>
</reference>
<keyword evidence="5" id="KW-0472">Membrane</keyword>
<evidence type="ECO:0000313" key="7">
    <source>
        <dbReference type="EMBL" id="CAJ1936716.1"/>
    </source>
</evidence>
<evidence type="ECO:0000256" key="5">
    <source>
        <dbReference type="ARBA" id="ARBA00023136"/>
    </source>
</evidence>
<evidence type="ECO:0000256" key="4">
    <source>
        <dbReference type="ARBA" id="ARBA00022989"/>
    </source>
</evidence>
<dbReference type="AlphaFoldDB" id="A0AAD2FGF0"/>
<evidence type="ECO:0000256" key="3">
    <source>
        <dbReference type="ARBA" id="ARBA00022692"/>
    </source>
</evidence>
<dbReference type="Pfam" id="PF04117">
    <property type="entry name" value="Mpv17_PMP22"/>
    <property type="match status" value="1"/>
</dbReference>
<proteinExistence type="inferred from homology"/>
<evidence type="ECO:0000256" key="2">
    <source>
        <dbReference type="ARBA" id="ARBA00006824"/>
    </source>
</evidence>
<evidence type="ECO:0000256" key="6">
    <source>
        <dbReference type="RuleBase" id="RU363053"/>
    </source>
</evidence>
<dbReference type="PANTHER" id="PTHR11266:SF17">
    <property type="entry name" value="PROTEIN MPV17"/>
    <property type="match status" value="1"/>
</dbReference>
<keyword evidence="4" id="KW-1133">Transmembrane helix</keyword>
<dbReference type="EMBL" id="CAKOGP040000557">
    <property type="protein sequence ID" value="CAJ1936716.1"/>
    <property type="molecule type" value="Genomic_DNA"/>
</dbReference>
<sequence length="232" mass="25960">MSGWRWYKKMLETNPMATKSITAGILMGTSDVLSQSFEQATGVLKQQKRLLGATETDPLVFASPSTSIEALHNFSSRYDWTRSMHVTITGLTLIGPLTHTWYNMLERIVVWSIPRMPILAVGAVPQLVYRMFLDAVIYSPVGVGGYFVWRTQLEGGSLASTWNKLQLVFPQALVASWSFWPAANIVNFTLVPLPFRVLYTNLLSLFWNAYLSTVNSRSCVQDSSAALVLDEV</sequence>
<evidence type="ECO:0008006" key="9">
    <source>
        <dbReference type="Google" id="ProtNLM"/>
    </source>
</evidence>
<comment type="caution">
    <text evidence="7">The sequence shown here is derived from an EMBL/GenBank/DDBJ whole genome shotgun (WGS) entry which is preliminary data.</text>
</comment>
<evidence type="ECO:0000313" key="8">
    <source>
        <dbReference type="Proteomes" id="UP001295423"/>
    </source>
</evidence>
<keyword evidence="3" id="KW-0812">Transmembrane</keyword>
<evidence type="ECO:0000256" key="1">
    <source>
        <dbReference type="ARBA" id="ARBA00004141"/>
    </source>
</evidence>
<comment type="subcellular location">
    <subcellularLocation>
        <location evidence="1">Membrane</location>
        <topology evidence="1">Multi-pass membrane protein</topology>
    </subcellularLocation>
</comment>
<organism evidence="7 8">
    <name type="scientific">Cylindrotheca closterium</name>
    <dbReference type="NCBI Taxonomy" id="2856"/>
    <lineage>
        <taxon>Eukaryota</taxon>
        <taxon>Sar</taxon>
        <taxon>Stramenopiles</taxon>
        <taxon>Ochrophyta</taxon>
        <taxon>Bacillariophyta</taxon>
        <taxon>Bacillariophyceae</taxon>
        <taxon>Bacillariophycidae</taxon>
        <taxon>Bacillariales</taxon>
        <taxon>Bacillariaceae</taxon>
        <taxon>Cylindrotheca</taxon>
    </lineage>
</organism>
<dbReference type="InterPro" id="IPR007248">
    <property type="entry name" value="Mpv17_PMP22"/>
</dbReference>
<gene>
    <name evidence="7" type="ORF">CYCCA115_LOCUS5331</name>
</gene>
<name>A0AAD2FGF0_9STRA</name>